<protein>
    <submittedName>
        <fullName evidence="3">Uncharacterized protein</fullName>
    </submittedName>
</protein>
<name>A0A8J3WKH9_9ACTN</name>
<feature type="compositionally biased region" description="Gly residues" evidence="1">
    <location>
        <begin position="46"/>
        <end position="56"/>
    </location>
</feature>
<feature type="transmembrane region" description="Helical" evidence="2">
    <location>
        <begin position="109"/>
        <end position="131"/>
    </location>
</feature>
<keyword evidence="2" id="KW-0812">Transmembrane</keyword>
<evidence type="ECO:0000313" key="3">
    <source>
        <dbReference type="EMBL" id="GIH90841.1"/>
    </source>
</evidence>
<dbReference type="Proteomes" id="UP000619788">
    <property type="component" value="Unassembled WGS sequence"/>
</dbReference>
<evidence type="ECO:0000313" key="4">
    <source>
        <dbReference type="Proteomes" id="UP000619788"/>
    </source>
</evidence>
<feature type="region of interest" description="Disordered" evidence="1">
    <location>
        <begin position="1"/>
        <end position="57"/>
    </location>
</feature>
<evidence type="ECO:0000256" key="2">
    <source>
        <dbReference type="SAM" id="Phobius"/>
    </source>
</evidence>
<feature type="transmembrane region" description="Helical" evidence="2">
    <location>
        <begin position="67"/>
        <end position="89"/>
    </location>
</feature>
<proteinExistence type="predicted"/>
<dbReference type="AlphaFoldDB" id="A0A8J3WKH9"/>
<keyword evidence="2" id="KW-0472">Membrane</keyword>
<dbReference type="Pfam" id="PF10067">
    <property type="entry name" value="DUF2306"/>
    <property type="match status" value="1"/>
</dbReference>
<feature type="transmembrane region" description="Helical" evidence="2">
    <location>
        <begin position="204"/>
        <end position="230"/>
    </location>
</feature>
<dbReference type="EMBL" id="BOOJ01000013">
    <property type="protein sequence ID" value="GIH90841.1"/>
    <property type="molecule type" value="Genomic_DNA"/>
</dbReference>
<keyword evidence="4" id="KW-1185">Reference proteome</keyword>
<sequence length="285" mass="30215">MAELTGTGTPGAEPVGATPPRTVPADGASGHPVPGTGGTSRRPVSGAGGRSPGAGGRPRVRWWRRPWVGPLAVVALAFLAFSLPPYLSLDPSLSRVPLEGGFAAYYPMLVAHVVFGAIAMVTCGLQIWPWLRRRHPVAHRRIGRVYVLGGVLPAGVLGLVVGAAGPFGPMTQVSSVILAALWLACTVAGFRAARRRRFADHRRWMIRSFALTFSIITNRVWGAIAMIVLMPQAETVFGGSDIALIQTVSGLAAWLGWTTSLLLAEWWLERGGAAGRRRAPVPARG</sequence>
<organism evidence="3 4">
    <name type="scientific">Planobispora siamensis</name>
    <dbReference type="NCBI Taxonomy" id="936338"/>
    <lineage>
        <taxon>Bacteria</taxon>
        <taxon>Bacillati</taxon>
        <taxon>Actinomycetota</taxon>
        <taxon>Actinomycetes</taxon>
        <taxon>Streptosporangiales</taxon>
        <taxon>Streptosporangiaceae</taxon>
        <taxon>Planobispora</taxon>
    </lineage>
</organism>
<evidence type="ECO:0000256" key="1">
    <source>
        <dbReference type="SAM" id="MobiDB-lite"/>
    </source>
</evidence>
<reference evidence="3 4" key="1">
    <citation type="submission" date="2021-01" db="EMBL/GenBank/DDBJ databases">
        <title>Whole genome shotgun sequence of Planobispora siamensis NBRC 107568.</title>
        <authorList>
            <person name="Komaki H."/>
            <person name="Tamura T."/>
        </authorList>
    </citation>
    <scope>NUCLEOTIDE SEQUENCE [LARGE SCALE GENOMIC DNA]</scope>
    <source>
        <strain evidence="3 4">NBRC 107568</strain>
    </source>
</reference>
<feature type="transmembrane region" description="Helical" evidence="2">
    <location>
        <begin position="143"/>
        <end position="167"/>
    </location>
</feature>
<feature type="transmembrane region" description="Helical" evidence="2">
    <location>
        <begin position="173"/>
        <end position="192"/>
    </location>
</feature>
<dbReference type="InterPro" id="IPR018750">
    <property type="entry name" value="DUF2306_membrane"/>
</dbReference>
<feature type="transmembrane region" description="Helical" evidence="2">
    <location>
        <begin position="242"/>
        <end position="268"/>
    </location>
</feature>
<keyword evidence="2" id="KW-1133">Transmembrane helix</keyword>
<comment type="caution">
    <text evidence="3">The sequence shown here is derived from an EMBL/GenBank/DDBJ whole genome shotgun (WGS) entry which is preliminary data.</text>
</comment>
<gene>
    <name evidence="3" type="ORF">Psi01_14710</name>
</gene>
<accession>A0A8J3WKH9</accession>